<evidence type="ECO:0000313" key="3">
    <source>
        <dbReference type="EMBL" id="CDR30101.1"/>
    </source>
</evidence>
<dbReference type="PROSITE" id="PS50887">
    <property type="entry name" value="GGDEF"/>
    <property type="match status" value="1"/>
</dbReference>
<accession>A0A061AEZ5</accession>
<dbReference type="InParanoid" id="A0A061AEZ5"/>
<feature type="transmembrane region" description="Helical" evidence="1">
    <location>
        <begin position="67"/>
        <end position="85"/>
    </location>
</feature>
<dbReference type="Gene3D" id="3.30.450.20">
    <property type="entry name" value="PAS domain"/>
    <property type="match status" value="1"/>
</dbReference>
<dbReference type="InterPro" id="IPR052155">
    <property type="entry name" value="Biofilm_reg_signaling"/>
</dbReference>
<dbReference type="SUPFAM" id="SSF55073">
    <property type="entry name" value="Nucleotide cyclase"/>
    <property type="match status" value="1"/>
</dbReference>
<keyword evidence="1" id="KW-1133">Transmembrane helix</keyword>
<dbReference type="PATRIC" id="fig|35623.3.peg.28"/>
<feature type="transmembrane region" description="Helical" evidence="1">
    <location>
        <begin position="41"/>
        <end position="61"/>
    </location>
</feature>
<dbReference type="KEGG" id="aoc:Aocu_00280"/>
<dbReference type="InterPro" id="IPR000014">
    <property type="entry name" value="PAS"/>
</dbReference>
<dbReference type="Proteomes" id="UP000032434">
    <property type="component" value="Chromosome 1"/>
</dbReference>
<dbReference type="RefSeq" id="WP_045748706.1">
    <property type="nucleotide sequence ID" value="NZ_FUZK01000002.1"/>
</dbReference>
<dbReference type="PANTHER" id="PTHR44757:SF2">
    <property type="entry name" value="BIOFILM ARCHITECTURE MAINTENANCE PROTEIN MBAA"/>
    <property type="match status" value="1"/>
</dbReference>
<keyword evidence="1" id="KW-0472">Membrane</keyword>
<keyword evidence="4" id="KW-1185">Reference proteome</keyword>
<proteinExistence type="predicted"/>
<dbReference type="InterPro" id="IPR029787">
    <property type="entry name" value="Nucleotide_cyclase"/>
</dbReference>
<dbReference type="SMART" id="SM00267">
    <property type="entry name" value="GGDEF"/>
    <property type="match status" value="1"/>
</dbReference>
<dbReference type="Gene3D" id="3.30.70.270">
    <property type="match status" value="1"/>
</dbReference>
<dbReference type="OrthoDB" id="383742at2"/>
<dbReference type="AlphaFoldDB" id="A0A061AEZ5"/>
<organism evidence="3 4">
    <name type="scientific">Acholeplasma oculi</name>
    <dbReference type="NCBI Taxonomy" id="35623"/>
    <lineage>
        <taxon>Bacteria</taxon>
        <taxon>Bacillati</taxon>
        <taxon>Mycoplasmatota</taxon>
        <taxon>Mollicutes</taxon>
        <taxon>Acholeplasmatales</taxon>
        <taxon>Acholeplasmataceae</taxon>
        <taxon>Acholeplasma</taxon>
    </lineage>
</organism>
<dbReference type="InterPro" id="IPR043128">
    <property type="entry name" value="Rev_trsase/Diguanyl_cyclase"/>
</dbReference>
<dbReference type="Pfam" id="PF00990">
    <property type="entry name" value="GGDEF"/>
    <property type="match status" value="1"/>
</dbReference>
<dbReference type="STRING" id="35623.Aocu_00280"/>
<evidence type="ECO:0000313" key="4">
    <source>
        <dbReference type="Proteomes" id="UP000032434"/>
    </source>
</evidence>
<reference evidence="4" key="1">
    <citation type="submission" date="2014-05" db="EMBL/GenBank/DDBJ databases">
        <authorList>
            <person name="Kube M."/>
        </authorList>
    </citation>
    <scope>NUCLEOTIDE SEQUENCE [LARGE SCALE GENOMIC DNA]</scope>
</reference>
<dbReference type="HOGENOM" id="CLU_518413_0_0_14"/>
<evidence type="ECO:0000256" key="1">
    <source>
        <dbReference type="SAM" id="Phobius"/>
    </source>
</evidence>
<dbReference type="Pfam" id="PF13426">
    <property type="entry name" value="PAS_9"/>
    <property type="match status" value="1"/>
</dbReference>
<dbReference type="InterPro" id="IPR000160">
    <property type="entry name" value="GGDEF_dom"/>
</dbReference>
<gene>
    <name evidence="3" type="ORF">Aocu_00280</name>
</gene>
<dbReference type="EMBL" id="LK028559">
    <property type="protein sequence ID" value="CDR30101.1"/>
    <property type="molecule type" value="Genomic_DNA"/>
</dbReference>
<protein>
    <submittedName>
        <fullName evidence="3">Diguanylate cyclase/phosphodiesterase with PAS sensor</fullName>
    </submittedName>
</protein>
<name>A0A061AEZ5_9MOLU</name>
<evidence type="ECO:0000259" key="2">
    <source>
        <dbReference type="PROSITE" id="PS50887"/>
    </source>
</evidence>
<dbReference type="InterPro" id="IPR035965">
    <property type="entry name" value="PAS-like_dom_sf"/>
</dbReference>
<feature type="transmembrane region" description="Helical" evidence="1">
    <location>
        <begin position="6"/>
        <end position="29"/>
    </location>
</feature>
<keyword evidence="1" id="KW-0812">Transmembrane</keyword>
<feature type="domain" description="GGDEF" evidence="2">
    <location>
        <begin position="391"/>
        <end position="526"/>
    </location>
</feature>
<dbReference type="PANTHER" id="PTHR44757">
    <property type="entry name" value="DIGUANYLATE CYCLASE DGCP"/>
    <property type="match status" value="1"/>
</dbReference>
<dbReference type="SUPFAM" id="SSF55785">
    <property type="entry name" value="PYP-like sensor domain (PAS domain)"/>
    <property type="match status" value="1"/>
</dbReference>
<sequence>MIEALLQHPIFGVIISIFIMILIITESILKERLLKNRLTFSFVNVAFFVLLTFTYETFILAHQDFKVAYVVYTYFNYFIFLVALYQTFRNAILNASQYQLFIKGVKNTKWNVYYVVDHKERIKDISISLLRELNLDKQEVVGKKLFQVFNSKIRFTKMNGEDINDRTLEKYYNDYRKTVKPSDTEDQELHFQNFNGETVILHLNMQPLYVLGKYRGRMCVGEKKTDEALMQVERELKKTDHELESIRHKFIATLELSEDGLFYIDLDEKTIWLNDTVKDQLKLPTNLLEMNEYRKQIEPNDLKKYLSVVSDLTPNKPSYSLSYRLMIDGQYVWVKEKGKRLFEDQKTSVIMGIMTPLHSAHFRKTHIEVLDALKDENYLLPDLKQLIKNGRPFQLAIINLKNIPKVNELHGREVGNMLMAQYITRLKTSFLTESSDIYRLSGLEFAITITDARKMASLSQGIRAQENYLNMSIEYGAITAELEVFIGIAQMYDDAINAQDLYQNAVTALKTAQLPQYRGQGCYFKDIK</sequence>